<feature type="signal peptide" evidence="1">
    <location>
        <begin position="1"/>
        <end position="19"/>
    </location>
</feature>
<gene>
    <name evidence="2" type="ORF">GCM10010384_47930</name>
</gene>
<feature type="chain" id="PRO_5045747578" evidence="1">
    <location>
        <begin position="20"/>
        <end position="140"/>
    </location>
</feature>
<evidence type="ECO:0000256" key="1">
    <source>
        <dbReference type="SAM" id="SignalP"/>
    </source>
</evidence>
<accession>A0ABQ3A7F8</accession>
<name>A0ABQ3A7F8_9ACTN</name>
<organism evidence="2 3">
    <name type="scientific">Streptomyces djakartensis</name>
    <dbReference type="NCBI Taxonomy" id="68193"/>
    <lineage>
        <taxon>Bacteria</taxon>
        <taxon>Bacillati</taxon>
        <taxon>Actinomycetota</taxon>
        <taxon>Actinomycetes</taxon>
        <taxon>Kitasatosporales</taxon>
        <taxon>Streptomycetaceae</taxon>
        <taxon>Streptomyces</taxon>
    </lineage>
</organism>
<evidence type="ECO:0000313" key="2">
    <source>
        <dbReference type="EMBL" id="GGY35272.1"/>
    </source>
</evidence>
<keyword evidence="3" id="KW-1185">Reference proteome</keyword>
<protein>
    <submittedName>
        <fullName evidence="2">Uncharacterized protein</fullName>
    </submittedName>
</protein>
<dbReference type="EMBL" id="BMWE01000014">
    <property type="protein sequence ID" value="GGY35272.1"/>
    <property type="molecule type" value="Genomic_DNA"/>
</dbReference>
<proteinExistence type="predicted"/>
<keyword evidence="1" id="KW-0732">Signal</keyword>
<comment type="caution">
    <text evidence="2">The sequence shown here is derived from an EMBL/GenBank/DDBJ whole genome shotgun (WGS) entry which is preliminary data.</text>
</comment>
<reference evidence="3" key="1">
    <citation type="journal article" date="2019" name="Int. J. Syst. Evol. Microbiol.">
        <title>The Global Catalogue of Microorganisms (GCM) 10K type strain sequencing project: providing services to taxonomists for standard genome sequencing and annotation.</title>
        <authorList>
            <consortium name="The Broad Institute Genomics Platform"/>
            <consortium name="The Broad Institute Genome Sequencing Center for Infectious Disease"/>
            <person name="Wu L."/>
            <person name="Ma J."/>
        </authorList>
    </citation>
    <scope>NUCLEOTIDE SEQUENCE [LARGE SCALE GENOMIC DNA]</scope>
    <source>
        <strain evidence="3">JCM 4957</strain>
    </source>
</reference>
<dbReference type="Proteomes" id="UP000653308">
    <property type="component" value="Unassembled WGS sequence"/>
</dbReference>
<evidence type="ECO:0000313" key="3">
    <source>
        <dbReference type="Proteomes" id="UP000653308"/>
    </source>
</evidence>
<sequence length="140" mass="15044">MLAAGLTATLAAIPTTSSAAQAETAATAASLFSAYTTNGAAYGNVSYTYWSTGDGYYGIEVTSPYAVDIRPNDEYGAVLRMHYDSRSGTGQVRSLVKVLPEEYGTGSSFSGTGYRNVWFDVCNWHWLSEAVYSCARLTRS</sequence>